<dbReference type="CDD" id="cd18870">
    <property type="entry name" value="NUDIX_AcylCoAdiphos_Nudt19"/>
    <property type="match status" value="1"/>
</dbReference>
<dbReference type="PANTHER" id="PTHR12318:SF0">
    <property type="entry name" value="ACYL-COENZYME A DIPHOSPHATASE NUDT19"/>
    <property type="match status" value="1"/>
</dbReference>
<dbReference type="GO" id="GO:0016818">
    <property type="term" value="F:hydrolase activity, acting on acid anhydrides, in phosphorus-containing anhydrides"/>
    <property type="evidence" value="ECO:0007669"/>
    <property type="project" value="InterPro"/>
</dbReference>
<organism evidence="8 9">
    <name type="scientific">Gemmobacter lanyuensis</name>
    <dbReference type="NCBI Taxonomy" id="1054497"/>
    <lineage>
        <taxon>Bacteria</taxon>
        <taxon>Pseudomonadati</taxon>
        <taxon>Pseudomonadota</taxon>
        <taxon>Alphaproteobacteria</taxon>
        <taxon>Rhodobacterales</taxon>
        <taxon>Paracoccaceae</taxon>
        <taxon>Gemmobacter</taxon>
    </lineage>
</organism>
<comment type="caution">
    <text evidence="8">The sequence shown here is derived from an EMBL/GenBank/DDBJ whole genome shotgun (WGS) entry which is preliminary data.</text>
</comment>
<dbReference type="PROSITE" id="PS00893">
    <property type="entry name" value="NUDIX_BOX"/>
    <property type="match status" value="1"/>
</dbReference>
<protein>
    <submittedName>
        <fullName evidence="8">DNA mismatch repair protein MutT</fullName>
    </submittedName>
</protein>
<dbReference type="PANTHER" id="PTHR12318">
    <property type="entry name" value="TESTOSTERONE-REGULATED PROTEIN RP2"/>
    <property type="match status" value="1"/>
</dbReference>
<keyword evidence="5" id="KW-0460">Magnesium</keyword>
<evidence type="ECO:0000256" key="6">
    <source>
        <dbReference type="ARBA" id="ARBA00023211"/>
    </source>
</evidence>
<evidence type="ECO:0000256" key="2">
    <source>
        <dbReference type="ARBA" id="ARBA00001946"/>
    </source>
</evidence>
<keyword evidence="6" id="KW-0464">Manganese</keyword>
<comment type="cofactor">
    <cofactor evidence="1">
        <name>Mn(2+)</name>
        <dbReference type="ChEBI" id="CHEBI:29035"/>
    </cofactor>
</comment>
<dbReference type="Gene3D" id="3.90.79.10">
    <property type="entry name" value="Nucleoside Triphosphate Pyrophosphohydrolase"/>
    <property type="match status" value="1"/>
</dbReference>
<accession>A0A918IXE1</accession>
<dbReference type="InterPro" id="IPR039121">
    <property type="entry name" value="NUDT19"/>
</dbReference>
<evidence type="ECO:0000256" key="5">
    <source>
        <dbReference type="ARBA" id="ARBA00022842"/>
    </source>
</evidence>
<dbReference type="InterPro" id="IPR015797">
    <property type="entry name" value="NUDIX_hydrolase-like_dom_sf"/>
</dbReference>
<dbReference type="AlphaFoldDB" id="A0A918IXE1"/>
<reference evidence="8" key="2">
    <citation type="submission" date="2020-09" db="EMBL/GenBank/DDBJ databases">
        <authorList>
            <person name="Sun Q."/>
            <person name="Kim S."/>
        </authorList>
    </citation>
    <scope>NUCLEOTIDE SEQUENCE</scope>
    <source>
        <strain evidence="8">KCTC 23714</strain>
    </source>
</reference>
<evidence type="ECO:0000313" key="9">
    <source>
        <dbReference type="Proteomes" id="UP000628984"/>
    </source>
</evidence>
<evidence type="ECO:0000256" key="4">
    <source>
        <dbReference type="ARBA" id="ARBA00022801"/>
    </source>
</evidence>
<keyword evidence="3" id="KW-0479">Metal-binding</keyword>
<dbReference type="Proteomes" id="UP000628984">
    <property type="component" value="Unassembled WGS sequence"/>
</dbReference>
<keyword evidence="4" id="KW-0378">Hydrolase</keyword>
<sequence>MTPDLPIRPAATVILTRRGPSGPEVLMGQRGAGAAFMPSKYVFPGGAVDAGDAAVPLAAPLPAETQALLDGGDPAPEALAAAAIREVFEETGLALGQPGDWTSPVPADWLEFAARGLRPSAAGLQLVFRAITPPGRPRRFDARFFLADAAAVAGDPEDFSAAADELSHLHWIALAEVRRLDLPFITEVVLSEVALILSGGTQPGVPFFDNAGVRPTFRRLKPQNT</sequence>
<proteinExistence type="predicted"/>
<reference evidence="8" key="1">
    <citation type="journal article" date="2014" name="Int. J. Syst. Evol. Microbiol.">
        <title>Complete genome sequence of Corynebacterium casei LMG S-19264T (=DSM 44701T), isolated from a smear-ripened cheese.</title>
        <authorList>
            <consortium name="US DOE Joint Genome Institute (JGI-PGF)"/>
            <person name="Walter F."/>
            <person name="Albersmeier A."/>
            <person name="Kalinowski J."/>
            <person name="Ruckert C."/>
        </authorList>
    </citation>
    <scope>NUCLEOTIDE SEQUENCE</scope>
    <source>
        <strain evidence="8">KCTC 23714</strain>
    </source>
</reference>
<dbReference type="PROSITE" id="PS51462">
    <property type="entry name" value="NUDIX"/>
    <property type="match status" value="1"/>
</dbReference>
<gene>
    <name evidence="8" type="ORF">GCM10011452_27160</name>
</gene>
<dbReference type="GO" id="GO:0046872">
    <property type="term" value="F:metal ion binding"/>
    <property type="evidence" value="ECO:0007669"/>
    <property type="project" value="UniProtKB-KW"/>
</dbReference>
<evidence type="ECO:0000259" key="7">
    <source>
        <dbReference type="PROSITE" id="PS51462"/>
    </source>
</evidence>
<evidence type="ECO:0000256" key="3">
    <source>
        <dbReference type="ARBA" id="ARBA00022723"/>
    </source>
</evidence>
<dbReference type="InterPro" id="IPR000086">
    <property type="entry name" value="NUDIX_hydrolase_dom"/>
</dbReference>
<dbReference type="RefSeq" id="WP_189634426.1">
    <property type="nucleotide sequence ID" value="NZ_BMYQ01000009.1"/>
</dbReference>
<name>A0A918IXE1_9RHOB</name>
<keyword evidence="9" id="KW-1185">Reference proteome</keyword>
<dbReference type="InterPro" id="IPR020084">
    <property type="entry name" value="NUDIX_hydrolase_CS"/>
</dbReference>
<evidence type="ECO:0000313" key="8">
    <source>
        <dbReference type="EMBL" id="GGW37342.1"/>
    </source>
</evidence>
<dbReference type="EMBL" id="BMYQ01000009">
    <property type="protein sequence ID" value="GGW37342.1"/>
    <property type="molecule type" value="Genomic_DNA"/>
</dbReference>
<feature type="domain" description="Nudix hydrolase" evidence="7">
    <location>
        <begin position="6"/>
        <end position="194"/>
    </location>
</feature>
<comment type="cofactor">
    <cofactor evidence="2">
        <name>Mg(2+)</name>
        <dbReference type="ChEBI" id="CHEBI:18420"/>
    </cofactor>
</comment>
<evidence type="ECO:0000256" key="1">
    <source>
        <dbReference type="ARBA" id="ARBA00001936"/>
    </source>
</evidence>
<dbReference type="SUPFAM" id="SSF55811">
    <property type="entry name" value="Nudix"/>
    <property type="match status" value="1"/>
</dbReference>